<keyword evidence="5 12" id="KW-0378">Hydrolase</keyword>
<dbReference type="InterPro" id="IPR001650">
    <property type="entry name" value="Helicase_C-like"/>
</dbReference>
<dbReference type="InterPro" id="IPR040498">
    <property type="entry name" value="PriA_CRR"/>
</dbReference>
<feature type="binding site" evidence="12">
    <location>
        <position position="546"/>
    </location>
    <ligand>
        <name>Zn(2+)</name>
        <dbReference type="ChEBI" id="CHEBI:29105"/>
        <label>2</label>
    </ligand>
</feature>
<evidence type="ECO:0000256" key="4">
    <source>
        <dbReference type="ARBA" id="ARBA00022741"/>
    </source>
</evidence>
<dbReference type="InterPro" id="IPR027417">
    <property type="entry name" value="P-loop_NTPase"/>
</dbReference>
<evidence type="ECO:0000256" key="10">
    <source>
        <dbReference type="ARBA" id="ARBA00023235"/>
    </source>
</evidence>
<keyword evidence="9 12" id="KW-0238">DNA-binding</keyword>
<dbReference type="Pfam" id="PF17764">
    <property type="entry name" value="PriA_3primeBD"/>
    <property type="match status" value="1"/>
</dbReference>
<dbReference type="GO" id="GO:0006310">
    <property type="term" value="P:DNA recombination"/>
    <property type="evidence" value="ECO:0007669"/>
    <property type="project" value="InterPro"/>
</dbReference>
<dbReference type="InterPro" id="IPR041222">
    <property type="entry name" value="PriA_3primeBD"/>
</dbReference>
<keyword evidence="8 12" id="KW-0067">ATP-binding</keyword>
<dbReference type="HAMAP" id="MF_00983">
    <property type="entry name" value="PriA"/>
    <property type="match status" value="1"/>
</dbReference>
<keyword evidence="6 12" id="KW-0347">Helicase</keyword>
<evidence type="ECO:0000256" key="11">
    <source>
        <dbReference type="ARBA" id="ARBA00048988"/>
    </source>
</evidence>
<evidence type="ECO:0000313" key="16">
    <source>
        <dbReference type="Proteomes" id="UP000601522"/>
    </source>
</evidence>
<dbReference type="PANTHER" id="PTHR30580:SF0">
    <property type="entry name" value="PRIMOSOMAL PROTEIN N"/>
    <property type="match status" value="1"/>
</dbReference>
<feature type="domain" description="Helicase ATP-binding" evidence="13">
    <location>
        <begin position="291"/>
        <end position="457"/>
    </location>
</feature>
<feature type="binding site" evidence="12">
    <location>
        <position position="519"/>
    </location>
    <ligand>
        <name>Zn(2+)</name>
        <dbReference type="ChEBI" id="CHEBI:29105"/>
        <label>1</label>
    </ligand>
</feature>
<dbReference type="Pfam" id="PF18074">
    <property type="entry name" value="PriA_C"/>
    <property type="match status" value="1"/>
</dbReference>
<evidence type="ECO:0000259" key="13">
    <source>
        <dbReference type="PROSITE" id="PS51192"/>
    </source>
</evidence>
<accession>A0A926EY17</accession>
<dbReference type="GO" id="GO:0006269">
    <property type="term" value="P:DNA replication, synthesis of primer"/>
    <property type="evidence" value="ECO:0007669"/>
    <property type="project" value="UniProtKB-KW"/>
</dbReference>
<dbReference type="GO" id="GO:0008270">
    <property type="term" value="F:zinc ion binding"/>
    <property type="evidence" value="ECO:0007669"/>
    <property type="project" value="UniProtKB-UniRule"/>
</dbReference>
<dbReference type="SMART" id="SM00490">
    <property type="entry name" value="HELICc"/>
    <property type="match status" value="1"/>
</dbReference>
<dbReference type="GO" id="GO:1990077">
    <property type="term" value="C:primosome complex"/>
    <property type="evidence" value="ECO:0007669"/>
    <property type="project" value="UniProtKB-UniRule"/>
</dbReference>
<evidence type="ECO:0000256" key="6">
    <source>
        <dbReference type="ARBA" id="ARBA00022806"/>
    </source>
</evidence>
<evidence type="ECO:0000256" key="1">
    <source>
        <dbReference type="ARBA" id="ARBA00022515"/>
    </source>
</evidence>
<dbReference type="PROSITE" id="PS51194">
    <property type="entry name" value="HELICASE_CTER"/>
    <property type="match status" value="1"/>
</dbReference>
<keyword evidence="2 12" id="KW-0235">DNA replication</keyword>
<sequence length="822" mass="95247">MSIKYGKVIVDNRASKLDRLFTYIIDESIGNIIEEGMRVIVPFGRGNKIVKGIVIHIEEEIEENYNLKSIIDVLDDKPIVSKKLLELGIWMKNEYLCSYIEALQPILPPGDYKKVYSFVNIIDKKYKTSCIEEKNIMEYLLKEEIVLLEKLKKDLNIRNINKYLNDLEEKKKIEITIDVTTTVKKKKEKWVRLKSKDLQWEYIDSIIGNRAHRQRAIAEYIYNKKEMAVTQILEKMGTTLSTLRNLEKKNIIVIFDKEVHREPIKRIIPRYRKHILNPMQEKVFNRIVKAIDNKSNENKFLIHGITGSGKTEIYLQLVEEMLSKNKDSIILVPEISLTPQTIDRFVGRFGDEVAILHSRLSQGERFDQWRKIKEGKVKIVVGARSAIFAPFKNLGLIIIDEEHESTYKSSQNPKYNTIEVAAKRTELDSAILVLGTATPSIETYYKTSKKEIVLLELTDRVNRRKLPKVLLVDMRKELEDGNKSVFSRALYEEIINTLNSGKQVILFLNRRGFSTFVTCRKCGYVAKCNSCDISMTYYRNINKLRCHYCGATEDVPSVCPVCNSKYIKHFGIGTEKIEELTKELFPKARIERMDSDTTISKGSYERILRKMKNKEIDILIGTQMISKGLDFEDVTLVGIIAADTTLNLPDYKSPEKSFQLVTQVAGRSGRGDYPGKVILQTYNPEHYSIVYSKNQDYISFYNAEIPLRKEFLYPPFINLISILIYGEDKHKVGKLSKDIYNIIGREIYNIYGQLYINHIIGPNPAPLEKIKNNFRWQILLKIDDENIKSFKTLVKWVCIQNKYNLDMDNIKLSIDINPNSIL</sequence>
<keyword evidence="1 12" id="KW-0639">Primosome</keyword>
<dbReference type="Proteomes" id="UP000601522">
    <property type="component" value="Unassembled WGS sequence"/>
</dbReference>
<organism evidence="15 16">
    <name type="scientific">Wansuia hejianensis</name>
    <dbReference type="NCBI Taxonomy" id="2763667"/>
    <lineage>
        <taxon>Bacteria</taxon>
        <taxon>Bacillati</taxon>
        <taxon>Bacillota</taxon>
        <taxon>Clostridia</taxon>
        <taxon>Lachnospirales</taxon>
        <taxon>Lachnospiraceae</taxon>
        <taxon>Wansuia</taxon>
    </lineage>
</organism>
<comment type="similarity">
    <text evidence="12">Belongs to the helicase family. PriA subfamily.</text>
</comment>
<dbReference type="GO" id="GO:0006302">
    <property type="term" value="P:double-strand break repair"/>
    <property type="evidence" value="ECO:0007669"/>
    <property type="project" value="InterPro"/>
</dbReference>
<dbReference type="InterPro" id="IPR042115">
    <property type="entry name" value="PriA_3primeBD_sf"/>
</dbReference>
<dbReference type="SUPFAM" id="SSF52540">
    <property type="entry name" value="P-loop containing nucleoside triphosphate hydrolases"/>
    <property type="match status" value="1"/>
</dbReference>
<comment type="function">
    <text evidence="12">Initiates the restart of stalled replication forks, which reloads the replicative helicase on sites other than the origin of replication. Recognizes and binds to abandoned replication forks and remodels them to uncover a helicase loading site. Promotes assembly of the primosome at these replication forks.</text>
</comment>
<dbReference type="PROSITE" id="PS51192">
    <property type="entry name" value="HELICASE_ATP_BIND_1"/>
    <property type="match status" value="1"/>
</dbReference>
<dbReference type="EC" id="5.6.2.4" evidence="12"/>
<keyword evidence="10 12" id="KW-0413">Isomerase</keyword>
<dbReference type="FunFam" id="3.40.50.300:FF:000489">
    <property type="entry name" value="Primosome assembly protein PriA"/>
    <property type="match status" value="1"/>
</dbReference>
<comment type="catalytic activity">
    <reaction evidence="11 12">
        <text>ATP + H2O = ADP + phosphate + H(+)</text>
        <dbReference type="Rhea" id="RHEA:13065"/>
        <dbReference type="ChEBI" id="CHEBI:15377"/>
        <dbReference type="ChEBI" id="CHEBI:15378"/>
        <dbReference type="ChEBI" id="CHEBI:30616"/>
        <dbReference type="ChEBI" id="CHEBI:43474"/>
        <dbReference type="ChEBI" id="CHEBI:456216"/>
        <dbReference type="EC" id="5.6.2.4"/>
    </reaction>
</comment>
<dbReference type="Pfam" id="PF00271">
    <property type="entry name" value="Helicase_C"/>
    <property type="match status" value="1"/>
</dbReference>
<keyword evidence="3 12" id="KW-0479">Metal-binding</keyword>
<dbReference type="AlphaFoldDB" id="A0A926EY17"/>
<dbReference type="InterPro" id="IPR006935">
    <property type="entry name" value="Helicase/UvrB_N"/>
</dbReference>
<keyword evidence="7 12" id="KW-0862">Zinc</keyword>
<dbReference type="InterPro" id="IPR014001">
    <property type="entry name" value="Helicase_ATP-bd"/>
</dbReference>
<dbReference type="RefSeq" id="WP_249323296.1">
    <property type="nucleotide sequence ID" value="NZ_JACRTK010000002.1"/>
</dbReference>
<dbReference type="GO" id="GO:0003677">
    <property type="term" value="F:DNA binding"/>
    <property type="evidence" value="ECO:0007669"/>
    <property type="project" value="UniProtKB-UniRule"/>
</dbReference>
<dbReference type="GO" id="GO:0006270">
    <property type="term" value="P:DNA replication initiation"/>
    <property type="evidence" value="ECO:0007669"/>
    <property type="project" value="TreeGrafter"/>
</dbReference>
<dbReference type="FunFam" id="3.40.1440.60:FF:000001">
    <property type="entry name" value="Primosomal protein N"/>
    <property type="match status" value="1"/>
</dbReference>
<dbReference type="Gene3D" id="3.40.1440.60">
    <property type="entry name" value="PriA, 3(prime) DNA-binding domain"/>
    <property type="match status" value="1"/>
</dbReference>
<evidence type="ECO:0000256" key="3">
    <source>
        <dbReference type="ARBA" id="ARBA00022723"/>
    </source>
</evidence>
<keyword evidence="16" id="KW-1185">Reference proteome</keyword>
<feature type="binding site" evidence="12">
    <location>
        <position position="522"/>
    </location>
    <ligand>
        <name>Zn(2+)</name>
        <dbReference type="ChEBI" id="CHEBI:29105"/>
        <label>1</label>
    </ligand>
</feature>
<dbReference type="GO" id="GO:0005524">
    <property type="term" value="F:ATP binding"/>
    <property type="evidence" value="ECO:0007669"/>
    <property type="project" value="UniProtKB-UniRule"/>
</dbReference>
<feature type="binding site" evidence="12">
    <location>
        <position position="528"/>
    </location>
    <ligand>
        <name>Zn(2+)</name>
        <dbReference type="ChEBI" id="CHEBI:29105"/>
        <label>2</label>
    </ligand>
</feature>
<dbReference type="Gene3D" id="3.40.50.300">
    <property type="entry name" value="P-loop containing nucleotide triphosphate hydrolases"/>
    <property type="match status" value="2"/>
</dbReference>
<evidence type="ECO:0000313" key="15">
    <source>
        <dbReference type="EMBL" id="MBC8590453.1"/>
    </source>
</evidence>
<dbReference type="CDD" id="cd18804">
    <property type="entry name" value="SF2_C_priA"/>
    <property type="match status" value="1"/>
</dbReference>
<dbReference type="CDD" id="cd17929">
    <property type="entry name" value="DEXHc_priA"/>
    <property type="match status" value="1"/>
</dbReference>
<dbReference type="PANTHER" id="PTHR30580">
    <property type="entry name" value="PRIMOSOMAL PROTEIN N"/>
    <property type="match status" value="1"/>
</dbReference>
<evidence type="ECO:0000256" key="5">
    <source>
        <dbReference type="ARBA" id="ARBA00022801"/>
    </source>
</evidence>
<dbReference type="InterPro" id="IPR041236">
    <property type="entry name" value="PriA_C"/>
</dbReference>
<dbReference type="GO" id="GO:0016787">
    <property type="term" value="F:hydrolase activity"/>
    <property type="evidence" value="ECO:0007669"/>
    <property type="project" value="UniProtKB-KW"/>
</dbReference>
<evidence type="ECO:0000259" key="14">
    <source>
        <dbReference type="PROSITE" id="PS51194"/>
    </source>
</evidence>
<evidence type="ECO:0000256" key="9">
    <source>
        <dbReference type="ARBA" id="ARBA00023125"/>
    </source>
</evidence>
<dbReference type="InterPro" id="IPR005259">
    <property type="entry name" value="PriA"/>
</dbReference>
<dbReference type="Pfam" id="PF04851">
    <property type="entry name" value="ResIII"/>
    <property type="match status" value="1"/>
</dbReference>
<feature type="binding site" evidence="12">
    <location>
        <position position="559"/>
    </location>
    <ligand>
        <name>Zn(2+)</name>
        <dbReference type="ChEBI" id="CHEBI:29105"/>
        <label>1</label>
    </ligand>
</feature>
<dbReference type="NCBIfam" id="NF004066">
    <property type="entry name" value="PRK05580.1-3"/>
    <property type="match status" value="1"/>
</dbReference>
<reference evidence="15 16" key="1">
    <citation type="submission" date="2020-08" db="EMBL/GenBank/DDBJ databases">
        <title>Genome public.</title>
        <authorList>
            <person name="Liu C."/>
            <person name="Sun Q."/>
        </authorList>
    </citation>
    <scope>NUCLEOTIDE SEQUENCE [LARGE SCALE GENOMIC DNA]</scope>
    <source>
        <strain evidence="15 16">NSJ-26</strain>
    </source>
</reference>
<dbReference type="SMART" id="SM00487">
    <property type="entry name" value="DEXDc"/>
    <property type="match status" value="1"/>
</dbReference>
<feature type="binding site" evidence="12">
    <location>
        <position position="562"/>
    </location>
    <ligand>
        <name>Zn(2+)</name>
        <dbReference type="ChEBI" id="CHEBI:29105"/>
        <label>1</label>
    </ligand>
</feature>
<comment type="caution">
    <text evidence="15">The sequence shown here is derived from an EMBL/GenBank/DDBJ whole genome shotgun (WGS) entry which is preliminary data.</text>
</comment>
<dbReference type="Pfam" id="PF18319">
    <property type="entry name" value="Zn_ribbon_PriA"/>
    <property type="match status" value="1"/>
</dbReference>
<dbReference type="NCBIfam" id="TIGR00595">
    <property type="entry name" value="priA"/>
    <property type="match status" value="1"/>
</dbReference>
<feature type="binding site" evidence="12">
    <location>
        <position position="531"/>
    </location>
    <ligand>
        <name>Zn(2+)</name>
        <dbReference type="ChEBI" id="CHEBI:29105"/>
        <label>2</label>
    </ligand>
</feature>
<dbReference type="GO" id="GO:0043138">
    <property type="term" value="F:3'-5' DNA helicase activity"/>
    <property type="evidence" value="ECO:0007669"/>
    <property type="project" value="UniProtKB-EC"/>
</dbReference>
<gene>
    <name evidence="12 15" type="primary">priA</name>
    <name evidence="15" type="ORF">H8689_04840</name>
</gene>
<evidence type="ECO:0000256" key="2">
    <source>
        <dbReference type="ARBA" id="ARBA00022705"/>
    </source>
</evidence>
<keyword evidence="4 12" id="KW-0547">Nucleotide-binding</keyword>
<proteinExistence type="inferred from homology"/>
<evidence type="ECO:0000256" key="7">
    <source>
        <dbReference type="ARBA" id="ARBA00022833"/>
    </source>
</evidence>
<name>A0A926EY17_9FIRM</name>
<comment type="cofactor">
    <cofactor evidence="12">
        <name>Zn(2+)</name>
        <dbReference type="ChEBI" id="CHEBI:29105"/>
    </cofactor>
    <text evidence="12">Binds 2 zinc ions per subunit.</text>
</comment>
<protein>
    <recommendedName>
        <fullName evidence="12">Replication restart protein PriA</fullName>
    </recommendedName>
    <alternativeName>
        <fullName evidence="12">ATP-dependent DNA helicase PriA</fullName>
        <ecNumber evidence="12">5.6.2.4</ecNumber>
    </alternativeName>
    <alternativeName>
        <fullName evidence="12">DNA 3'-5' helicase PriA</fullName>
    </alternativeName>
</protein>
<comment type="catalytic activity">
    <reaction evidence="12">
        <text>Couples ATP hydrolysis with the unwinding of duplex DNA by translocating in the 3'-5' direction.</text>
        <dbReference type="EC" id="5.6.2.4"/>
    </reaction>
</comment>
<feature type="binding site" evidence="12">
    <location>
        <position position="549"/>
    </location>
    <ligand>
        <name>Zn(2+)</name>
        <dbReference type="ChEBI" id="CHEBI:29105"/>
        <label>2</label>
    </ligand>
</feature>
<evidence type="ECO:0000256" key="8">
    <source>
        <dbReference type="ARBA" id="ARBA00022840"/>
    </source>
</evidence>
<comment type="subunit">
    <text evidence="12">Component of the replication restart primosome.</text>
</comment>
<evidence type="ECO:0000256" key="12">
    <source>
        <dbReference type="HAMAP-Rule" id="MF_00983"/>
    </source>
</evidence>
<feature type="domain" description="Helicase C-terminal" evidence="14">
    <location>
        <begin position="554"/>
        <end position="713"/>
    </location>
</feature>
<dbReference type="EMBL" id="JACRTK010000002">
    <property type="protein sequence ID" value="MBC8590453.1"/>
    <property type="molecule type" value="Genomic_DNA"/>
</dbReference>